<dbReference type="InterPro" id="IPR023635">
    <property type="entry name" value="Peptide_deformylase"/>
</dbReference>
<dbReference type="PIRSF" id="PIRSF004749">
    <property type="entry name" value="Pep_def"/>
    <property type="match status" value="1"/>
</dbReference>
<dbReference type="GO" id="GO:0046872">
    <property type="term" value="F:metal ion binding"/>
    <property type="evidence" value="ECO:0007669"/>
    <property type="project" value="UniProtKB-KW"/>
</dbReference>
<evidence type="ECO:0000313" key="4">
    <source>
        <dbReference type="Proteomes" id="UP000266389"/>
    </source>
</evidence>
<comment type="function">
    <text evidence="2">Removes the formyl group from the N-terminal Met of newly synthesized proteins. Requires at least a dipeptide for an efficient rate of reaction. N-terminal L-methionine is a prerequisite for activity but the enzyme has broad specificity at other positions.</text>
</comment>
<comment type="catalytic activity">
    <reaction evidence="2">
        <text>N-terminal N-formyl-L-methionyl-[peptide] + H2O = N-terminal L-methionyl-[peptide] + formate</text>
        <dbReference type="Rhea" id="RHEA:24420"/>
        <dbReference type="Rhea" id="RHEA-COMP:10639"/>
        <dbReference type="Rhea" id="RHEA-COMP:10640"/>
        <dbReference type="ChEBI" id="CHEBI:15377"/>
        <dbReference type="ChEBI" id="CHEBI:15740"/>
        <dbReference type="ChEBI" id="CHEBI:49298"/>
        <dbReference type="ChEBI" id="CHEBI:64731"/>
        <dbReference type="EC" id="3.5.1.88"/>
    </reaction>
</comment>
<sequence>MAILPIYTYGHEILKKVAKPLKGVSEEIKVLIDDMFETMYQAEGIGLAAPQVGKSIRLLVADISMIEKYKHTKPMVIINPQILQTEGEIEMEEGCLSVPGVREVVVRPEYITLKYRDENFVEHVERIGGLMSRVIQHELDHLNGELFVEKLPPQLRREHRAELEAIRRGEVEAQYLLAEK</sequence>
<reference evidence="3 4" key="1">
    <citation type="journal article" date="2011" name="ISME J.">
        <title>Community ecology of hot spring cyanobacterial mats: predominant populations and their functional potential.</title>
        <authorList>
            <person name="Klatt C.G."/>
            <person name="Wood J.M."/>
            <person name="Rusch D.B."/>
            <person name="Bateson M.M."/>
            <person name="Hamamura N."/>
            <person name="Heidelberg J.F."/>
            <person name="Grossman A.R."/>
            <person name="Bhaya D."/>
            <person name="Cohan F.M."/>
            <person name="Kuhl M."/>
            <person name="Bryant D.A."/>
            <person name="Ward D.M."/>
        </authorList>
    </citation>
    <scope>NUCLEOTIDE SEQUENCE [LARGE SCALE GENOMIC DNA]</scope>
    <source>
        <strain evidence="3">OS</strain>
    </source>
</reference>
<dbReference type="Proteomes" id="UP000266389">
    <property type="component" value="Unassembled WGS sequence"/>
</dbReference>
<comment type="caution">
    <text evidence="3">The sequence shown here is derived from an EMBL/GenBank/DDBJ whole genome shotgun (WGS) entry which is preliminary data.</text>
</comment>
<dbReference type="NCBIfam" id="TIGR00079">
    <property type="entry name" value="pept_deformyl"/>
    <property type="match status" value="1"/>
</dbReference>
<feature type="binding site" evidence="2">
    <location>
        <position position="137"/>
    </location>
    <ligand>
        <name>Fe cation</name>
        <dbReference type="ChEBI" id="CHEBI:24875"/>
    </ligand>
</feature>
<keyword evidence="2" id="KW-0648">Protein biosynthesis</keyword>
<keyword evidence="2" id="KW-0408">Iron</keyword>
<keyword evidence="2 3" id="KW-0378">Hydrolase</keyword>
<name>A0A395M2W1_9BACT</name>
<dbReference type="Gene3D" id="3.90.45.10">
    <property type="entry name" value="Peptide deformylase"/>
    <property type="match status" value="1"/>
</dbReference>
<dbReference type="PANTHER" id="PTHR10458">
    <property type="entry name" value="PEPTIDE DEFORMYLASE"/>
    <property type="match status" value="1"/>
</dbReference>
<organism evidence="3 4">
    <name type="scientific">Candidatus Thermochlorobacter aerophilus</name>
    <dbReference type="NCBI Taxonomy" id="1868324"/>
    <lineage>
        <taxon>Bacteria</taxon>
        <taxon>Pseudomonadati</taxon>
        <taxon>Chlorobiota</taxon>
        <taxon>Chlorobiia</taxon>
        <taxon>Chlorobiales</taxon>
        <taxon>Candidatus Thermochlorobacteriaceae</taxon>
        <taxon>Candidatus Thermochlorobacter</taxon>
    </lineage>
</organism>
<dbReference type="CDD" id="cd00487">
    <property type="entry name" value="Pep_deformylase"/>
    <property type="match status" value="1"/>
</dbReference>
<dbReference type="PANTHER" id="PTHR10458:SF22">
    <property type="entry name" value="PEPTIDE DEFORMYLASE"/>
    <property type="match status" value="1"/>
</dbReference>
<gene>
    <name evidence="2" type="primary">def</name>
    <name evidence="3" type="ORF">D0433_02740</name>
</gene>
<dbReference type="PRINTS" id="PR01576">
    <property type="entry name" value="PDEFORMYLASE"/>
</dbReference>
<dbReference type="Pfam" id="PF01327">
    <property type="entry name" value="Pep_deformylase"/>
    <property type="match status" value="1"/>
</dbReference>
<dbReference type="EC" id="3.5.1.88" evidence="2"/>
<dbReference type="HAMAP" id="MF_00163">
    <property type="entry name" value="Pep_deformylase"/>
    <property type="match status" value="1"/>
</dbReference>
<evidence type="ECO:0000256" key="2">
    <source>
        <dbReference type="HAMAP-Rule" id="MF_00163"/>
    </source>
</evidence>
<feature type="binding site" evidence="2">
    <location>
        <position position="141"/>
    </location>
    <ligand>
        <name>Fe cation</name>
        <dbReference type="ChEBI" id="CHEBI:24875"/>
    </ligand>
</feature>
<comment type="similarity">
    <text evidence="1 2">Belongs to the polypeptide deformylase family.</text>
</comment>
<dbReference type="SUPFAM" id="SSF56420">
    <property type="entry name" value="Peptide deformylase"/>
    <property type="match status" value="1"/>
</dbReference>
<dbReference type="InterPro" id="IPR036821">
    <property type="entry name" value="Peptide_deformylase_sf"/>
</dbReference>
<dbReference type="NCBIfam" id="NF001159">
    <property type="entry name" value="PRK00150.1-3"/>
    <property type="match status" value="1"/>
</dbReference>
<evidence type="ECO:0000313" key="3">
    <source>
        <dbReference type="EMBL" id="RFM25107.1"/>
    </source>
</evidence>
<accession>A0A395M2W1</accession>
<dbReference type="AlphaFoldDB" id="A0A395M2W1"/>
<feature type="binding site" evidence="2">
    <location>
        <position position="95"/>
    </location>
    <ligand>
        <name>Fe cation</name>
        <dbReference type="ChEBI" id="CHEBI:24875"/>
    </ligand>
</feature>
<comment type="cofactor">
    <cofactor evidence="2">
        <name>Fe(2+)</name>
        <dbReference type="ChEBI" id="CHEBI:29033"/>
    </cofactor>
    <text evidence="2">Binds 1 Fe(2+) ion.</text>
</comment>
<dbReference type="EMBL" id="PHFL01000010">
    <property type="protein sequence ID" value="RFM25107.1"/>
    <property type="molecule type" value="Genomic_DNA"/>
</dbReference>
<feature type="active site" evidence="2">
    <location>
        <position position="138"/>
    </location>
</feature>
<evidence type="ECO:0000256" key="1">
    <source>
        <dbReference type="ARBA" id="ARBA00010759"/>
    </source>
</evidence>
<dbReference type="GO" id="GO:0042586">
    <property type="term" value="F:peptide deformylase activity"/>
    <property type="evidence" value="ECO:0007669"/>
    <property type="project" value="UniProtKB-UniRule"/>
</dbReference>
<proteinExistence type="inferred from homology"/>
<dbReference type="GO" id="GO:0006412">
    <property type="term" value="P:translation"/>
    <property type="evidence" value="ECO:0007669"/>
    <property type="project" value="UniProtKB-UniRule"/>
</dbReference>
<keyword evidence="2" id="KW-0479">Metal-binding</keyword>
<protein>
    <recommendedName>
        <fullName evidence="2">Peptide deformylase</fullName>
        <shortName evidence="2">PDF</shortName>
        <ecNumber evidence="2">3.5.1.88</ecNumber>
    </recommendedName>
    <alternativeName>
        <fullName evidence="2">Polypeptide deformylase</fullName>
    </alternativeName>
</protein>